<dbReference type="EMBL" id="SRLO01000228">
    <property type="protein sequence ID" value="TNN65899.1"/>
    <property type="molecule type" value="Genomic_DNA"/>
</dbReference>
<evidence type="ECO:0000256" key="1">
    <source>
        <dbReference type="SAM" id="MobiDB-lite"/>
    </source>
</evidence>
<keyword evidence="3" id="KW-1185">Reference proteome</keyword>
<protein>
    <submittedName>
        <fullName evidence="2">Uncharacterized protein</fullName>
    </submittedName>
</protein>
<comment type="caution">
    <text evidence="2">The sequence shown here is derived from an EMBL/GenBank/DDBJ whole genome shotgun (WGS) entry which is preliminary data.</text>
</comment>
<sequence length="125" mass="14117">MLEALFAAQQGRVTGLRGAGRWIPVRHNHSHHASDVLLQNSGIKPEGDIQTGHREDIRHQSDTERTSDIRATPRGHQTSERHREDIRHRSDTERTSDISGAPRGRHQQGTERTSSAGHREDVIWA</sequence>
<feature type="region of interest" description="Disordered" evidence="1">
    <location>
        <begin position="33"/>
        <end position="125"/>
    </location>
</feature>
<feature type="compositionally biased region" description="Basic and acidic residues" evidence="1">
    <location>
        <begin position="45"/>
        <end position="68"/>
    </location>
</feature>
<name>A0A4Z2HJ16_9TELE</name>
<organism evidence="2 3">
    <name type="scientific">Liparis tanakae</name>
    <name type="common">Tanaka's snailfish</name>
    <dbReference type="NCBI Taxonomy" id="230148"/>
    <lineage>
        <taxon>Eukaryota</taxon>
        <taxon>Metazoa</taxon>
        <taxon>Chordata</taxon>
        <taxon>Craniata</taxon>
        <taxon>Vertebrata</taxon>
        <taxon>Euteleostomi</taxon>
        <taxon>Actinopterygii</taxon>
        <taxon>Neopterygii</taxon>
        <taxon>Teleostei</taxon>
        <taxon>Neoteleostei</taxon>
        <taxon>Acanthomorphata</taxon>
        <taxon>Eupercaria</taxon>
        <taxon>Perciformes</taxon>
        <taxon>Cottioidei</taxon>
        <taxon>Cottales</taxon>
        <taxon>Liparidae</taxon>
        <taxon>Liparis</taxon>
    </lineage>
</organism>
<reference evidence="2 3" key="1">
    <citation type="submission" date="2019-03" db="EMBL/GenBank/DDBJ databases">
        <title>First draft genome of Liparis tanakae, snailfish: a comprehensive survey of snailfish specific genes.</title>
        <authorList>
            <person name="Kim W."/>
            <person name="Song I."/>
            <person name="Jeong J.-H."/>
            <person name="Kim D."/>
            <person name="Kim S."/>
            <person name="Ryu S."/>
            <person name="Song J.Y."/>
            <person name="Lee S.K."/>
        </authorList>
    </citation>
    <scope>NUCLEOTIDE SEQUENCE [LARGE SCALE GENOMIC DNA]</scope>
    <source>
        <tissue evidence="2">Muscle</tissue>
    </source>
</reference>
<dbReference type="Proteomes" id="UP000314294">
    <property type="component" value="Unassembled WGS sequence"/>
</dbReference>
<feature type="compositionally biased region" description="Basic and acidic residues" evidence="1">
    <location>
        <begin position="77"/>
        <end position="96"/>
    </location>
</feature>
<evidence type="ECO:0000313" key="2">
    <source>
        <dbReference type="EMBL" id="TNN65899.1"/>
    </source>
</evidence>
<gene>
    <name evidence="2" type="ORF">EYF80_023899</name>
</gene>
<evidence type="ECO:0000313" key="3">
    <source>
        <dbReference type="Proteomes" id="UP000314294"/>
    </source>
</evidence>
<proteinExistence type="predicted"/>
<dbReference type="AlphaFoldDB" id="A0A4Z2HJ16"/>
<accession>A0A4Z2HJ16</accession>